<dbReference type="SMART" id="SM00912">
    <property type="entry name" value="Haemagg_act"/>
    <property type="match status" value="1"/>
</dbReference>
<protein>
    <submittedName>
        <fullName evidence="7">Filamentous haemagglutinin family outer membrane protein associated with VreARI signalling system</fullName>
    </submittedName>
</protein>
<dbReference type="PANTHER" id="PTHR12338:SF8">
    <property type="entry name" value="HEME_HEMOPEXIN-BINDING PROTEIN"/>
    <property type="match status" value="1"/>
</dbReference>
<keyword evidence="2" id="KW-0964">Secreted</keyword>
<proteinExistence type="predicted"/>
<evidence type="ECO:0000256" key="3">
    <source>
        <dbReference type="ARBA" id="ARBA00022729"/>
    </source>
</evidence>
<reference evidence="7" key="1">
    <citation type="submission" date="2019-03" db="EMBL/GenBank/DDBJ databases">
        <authorList>
            <person name="Danneels B."/>
        </authorList>
    </citation>
    <scope>NUCLEOTIDE SEQUENCE</scope>
</reference>
<organism evidence="7">
    <name type="scientific">plant metagenome</name>
    <dbReference type="NCBI Taxonomy" id="1297885"/>
    <lineage>
        <taxon>unclassified sequences</taxon>
        <taxon>metagenomes</taxon>
        <taxon>organismal metagenomes</taxon>
    </lineage>
</organism>
<name>A0A484V9H7_9ZZZZ</name>
<dbReference type="Pfam" id="PF12545">
    <property type="entry name" value="DUF3739"/>
    <property type="match status" value="1"/>
</dbReference>
<evidence type="ECO:0000313" key="7">
    <source>
        <dbReference type="EMBL" id="VFR94773.1"/>
    </source>
</evidence>
<keyword evidence="4" id="KW-0175">Coiled coil</keyword>
<sequence length="4285" mass="439070">MPARSRLSRRSAMHCRWALTPAAAAVSALILSGGVALPGSAQASNWFAAGQNAGQQARSQQRGPMPGMASPTAARQQQEARQQLTKSIANLNRTANAIAAQQASQEAARVQAALLPSEVPDGLVAGGLEVATGAKAGWVGATAAVESADKRTVTIKQTAERAILNWESFNVGRNTTLRYDQKVTDAVLNKVVGASTAPSQIQGRIEAAGTVMVVNQNGVVFSGTSQVNVRNLVAAAAAPDAALDAQFLARGLYSEGTTPTFKDALGNVVVQPGARLATHAPTSATQGGGYVLLAGKHVENAGQVHTPRGQALLAAGDSFVIARGQGTEGNVASTTRGNEVAVAGVGSVLNTGLIQSPLGDITLAGNQVEQGGVLAASTSVDTRGTIHLKATGANGLVTLQEASTSAILVDTDGATALDGQRESLLSPAVPIAGANPPAWQAADPYRRDLSLVQVDSSGAVDFQAGSLTLATGGQVAVKATGRTLLRDGAEIDVAGAIGVSVAMETNNLKINIQGNEQRDAPVNRDGAKLNNSDVWLDVRDLVYVPAGTGDNENARWYTAGGLLEVGGYLGTRAVPVSHWLAQGGMVRFEGGEVVTQGGSSINLSGGTLDVQDGTLRQTWLKGSDGRLYTADRAPGDLLYDGIYRGYEVTSERWGQTRRYYDAMMAPTSRKEAGYTVGRDAGALVMSTKNAVLEGQLIGETYQGARQTGAPQAGVDGYQQSHTAQARGGQLVVGSYLPFYGQANKELKYVLNASANTVQEVLLGANPDRIAQGIDLTEALPADRQGKLILDTAQLNGFQLGAVRIAAQGGITVDAALTTANGGEITLYGPSIDVNADLVSRAGTINLGNVQNAPNAGRLEDIALAALAGKPVHLTVAEGVRLDARGLWTNQFQDLLDIENTAYRNGGRVSLRGTGDVSLSEGSVIDVSSGGVLTQKGTLTGGKGGSVTLAANAMNTTLTAQGGELALQGQIHGYGVTGGGTLSITSGGAIVLGGEQHTAQDANALWLAPETFQQGFAQYTVNGHGGVTVAEGAAIDVAMPVYRKTQEASDMPASGAAPDTALSLWTPPLYQEDPVEAVLTQRAGASIALHSDRNSVGKAIEVKEGARVTVDPDQSITLRGADQMTVLGSLIASGGTISLNDVRLAETPFNGTANPKSVWIGEHAVLDVAGRSHVAVDRTGARYGIVHAGGSIALGGSLNWETGEYLELGDRYMDRHLIIRPGALLDASGTQATLDLPGRGATVVASDGGSIVLASANSLHLDGTFLAASGGRHAAGGTLGIALGGAYYERAGVAPEVLAARALLLSQYQEASALRAELLPGEADAGLVYGVGRLGVDRITAGGFGNLSILAPILATGDIDLSLSQSLRLAAPLLMDNGVAAGGALRIAAPYILLDTTMIRQHSGGDFYREPDALRVDRLDRDHRLTVQGNLIDVRGWRNFHHFEDVALESRGDVRLLKGPPTGVSYPTQLSAPNRLVITAAQIYPATGAVARIMAGRYAPSVGAEIMNPDAALILQRTPGDLPATPHAVFGNLVLDAPVIEQGGVLRAPLGRLVFQGQLDKALQVHFLPGSLSSVSGAGLVMPYGGTADGIQYLYDGAPITPAFVGGDAAPLSRREISIDAVSVAVAPGAVLDLSGGGDLRGAGFVNGRGGSVDVLQHAFADSNPAHGFSASGNAVYAIVPAYASAYAPAGGERGAGMPALGRQLTLEHGLPGLPAGTYTLLPSHYALLPGAFRVELGQTATTLQGGPVRTRAGSWTTSGRLGSGDAGQRNALGNSVLLTPADVVRQHSHYNEMSYAGFLVSEAARIGVPRAMLPADAGILRLGLTRGAGIGDTPALAFQGETRFAPAPDSVGLGGTLSLAGPAGGLEILAEGQAPSLGATAAAVSADALTAFQPSRLLLGGTVTGTYGSGRQTFYAGGLNTLLVRSGATLHAPEILLLADGGGRGIVVEQGAVLDTVGRGKAVTDAGNGYFYDPANAGVLGLSNGVFHLVPPGLQSRTSIDVGACLSVCAGTTRLTSEGTLGVATGGGFSLGDSLSYGTRNLLMSVSAINLGSSAVLAQMAAAGELPPGLALNQDVLTSLLRGNTALGTPALESLILNAGESVNVFGSVTLDTRNVSGPSSLRRLVLGAPAIYGYGAAGDVATFRTSEFVWAGSLGADRSVDPALGEAVPAAPGGAILARLGNGELAIDADAIRFEASPYTTPTSMVPAQRLVLGFSSLTLNAAQQFAAHGTGGLAVHHRITGYEAGKGHQYSGGDVIVRTPALTGAAGSVMDILAGGSLTVQGTGGVPVASAALGATLNLAAQRILLDAPVVLPSGKLTLDAQEDITLGDAARIDLAGREIVLYDLKRYSAGGDLVMKSAEGSITQAAGSVIDLSARFNRGGRLQATALGASAGHMDLAGTILGGASGLYDAGGTYVPHDAAEVTLRAQTLADFAGLNTRLNTGEVFGARRFQVKQGDLAVGDEVRARHVEIVADGGDLTVNGRIDASGVQVGSIYLAAQQNLSINGLLDAHGTHLRRDSHGKIIDSPNRAIIDLTSRQGTLTLGDAAVFDLRAGTLQSTLHDGVARGTLDLNVRRTGGGSERGALAGAGDGANGVALLVAGAPVIQGAKTVAVNAFRRYTDAPLADKPDVTGKTPQLISQDYLGTETTGIHKESLAFMRLAKDNGTLTDTLARLNAHLRPGVEIASATADGDLTVVGDLDLSGYRYGPAADPARRGFGEPGVLLLRAGGNLNVHGSINDGFAPPPDTPDDGGWLLTEGRYNSYTDTPQTPFGGDIVIPIDGVTLDTGTLFPAGRALNYDLPARGTTLPAGTELPVAMTLNGTLGLPAGLVLTGEVVTQAGVVFAAGTVLDAPLELGANAQLGAGFRLRSPAAVKDFTWPSGVTLPVAMAARAPIALARGALIPSQTKVELPGDAPVNLRPVGPDGKQGANWALAPMLEAGASSWRINLVAGADLESADTRALNVLGEGDIVLADTHHGMRGTYTLRQPGGGGGGGGLRLTPAFAADYGMPELAGMTYAEADAWLLAEHGFGWGDMIGAPFETICATAGYCVAGSGGGPRLTPAFAADYGMPELAGKTYAEADAWLLAEHGFGWGDMIGAPFETICATTGYCTPGDDSGGGPSEPAKPEYEYQYQLGAPAFSVLRTGTGDLSLSAARDVGMMSVYGVYTAGTHTSLGSVDGRYNLLPGGATEGEVSLGHYHDSGFGTAVNAAYQAWYPDFGGNLAVAAGRDIYGDIWGAAARNGKPQSDAEEDTARYASNAVGNWLWRQGNQDTPGVQDIATSWWINFGTYVNNSLNNAGQSPRLVGFTGFGTLGGGNLALQAGRDAGVREGRGDVVLYLNNASPRSQGLVAAVGSTGRVVDGELVLTGGGDLDLRIGSSLNPSLRATQQNAISTSKRNGGSVDNLDLNGVLTNLRGSLTVSAGRVGGVSLNYGDGGGVRAADPFAVGGGRALGGPVLMLGDASAWLDTRGDLVLGAASDPGRARVPNTTPYRVSGEDKDTPGGGQSWFSLWTPGTSINLMSAGGNLAPIASHSAEQIGDNVWQESTHPTQANGNTYFIYPSILRAVAADGNIVLPATPTSVSGRRTLLLAPSTAGQLELLASESILAQGALNVSMSGADTPLASPSRPGFTIGPLYESQQITNASWEGVRSVSGDAFPLFAFGPNTPLEVSLHAGDGTLARFYAVRGDVVGLKTGGMTDMSNSLYGRRSRDIDNWFEAATPVSVRAGQDILDFQGVALHNDTSDVSWIQAGRDIIHADFKVAGPGMVVMQSARQFRQDDVASVTSLGGLVRGDTRPGASIAVLAGVGAAGPDYAGFLARYLDAGNLLRTDAGGLDAQPGKVAQTYGGELTLADWLKQEFGYTGTESEAPAELLRQQALRDADTEQPYRSLAEDFRQESELYLVNWLRTYQAYAGSDADARAALDALAPAQQEIYARQLYFAELRKGGREYNDADGPRFNSYLRGRRAIAAFFPEQDASVAPVTYEGDFTMYGGAGLRTHFGGGIQLLTPGGRQVVGVEGETPPSSAGVVTQGAGDIQLYAQDSILLGQSRIMTTFGGHILAWSSQGDINAGRGAKTTVVYTPPRRVYDSVGNVTLAPTVPSTGAGIATLAPIAEVPAGDVDLLAPLGTIDAGEAGIRVSGNVNIAALQVVNAANIQVKGEATGIPVVAAVNVGALTSASAAASSAADAAQESVARSRAAARQSLPSIISVQILGFGDEGGALDSSAPPHRPQQGAAAPDLRAAAQAGSANYRADSLVQVMGAGQVSPEQAYRLTPAERAHFGL</sequence>
<comment type="subcellular location">
    <subcellularLocation>
        <location evidence="1">Secreted</location>
    </subcellularLocation>
</comment>
<dbReference type="InterPro" id="IPR008638">
    <property type="entry name" value="FhaB/CdiA-like_TPS"/>
</dbReference>
<dbReference type="NCBIfam" id="TIGR01901">
    <property type="entry name" value="adhes_NPXG"/>
    <property type="match status" value="1"/>
</dbReference>
<evidence type="ECO:0000256" key="1">
    <source>
        <dbReference type="ARBA" id="ARBA00004613"/>
    </source>
</evidence>
<keyword evidence="3" id="KW-0732">Signal</keyword>
<dbReference type="SUPFAM" id="SSF51126">
    <property type="entry name" value="Pectin lyase-like"/>
    <property type="match status" value="1"/>
</dbReference>
<gene>
    <name evidence="7" type="ORF">RAN3_1605</name>
</gene>
<dbReference type="PANTHER" id="PTHR12338">
    <property type="entry name" value="AUTOTRANSPORTER"/>
    <property type="match status" value="1"/>
</dbReference>
<feature type="region of interest" description="Disordered" evidence="5">
    <location>
        <begin position="4221"/>
        <end position="4241"/>
    </location>
</feature>
<dbReference type="Pfam" id="PF05860">
    <property type="entry name" value="TPS"/>
    <property type="match status" value="1"/>
</dbReference>
<feature type="coiled-coil region" evidence="4">
    <location>
        <begin position="74"/>
        <end position="101"/>
    </location>
</feature>
<dbReference type="InterPro" id="IPR011050">
    <property type="entry name" value="Pectin_lyase_fold/virulence"/>
</dbReference>
<feature type="region of interest" description="Disordered" evidence="5">
    <location>
        <begin position="51"/>
        <end position="74"/>
    </location>
</feature>
<evidence type="ECO:0000256" key="5">
    <source>
        <dbReference type="SAM" id="MobiDB-lite"/>
    </source>
</evidence>
<feature type="compositionally biased region" description="Polar residues" evidence="5">
    <location>
        <begin position="52"/>
        <end position="62"/>
    </location>
</feature>
<dbReference type="EMBL" id="CAADIO010000040">
    <property type="protein sequence ID" value="VFR94773.1"/>
    <property type="molecule type" value="Genomic_DNA"/>
</dbReference>
<evidence type="ECO:0000259" key="6">
    <source>
        <dbReference type="SMART" id="SM00912"/>
    </source>
</evidence>
<dbReference type="InterPro" id="IPR021026">
    <property type="entry name" value="Filamn_hemagglutn_DUF3739"/>
</dbReference>
<dbReference type="InterPro" id="IPR050909">
    <property type="entry name" value="Bact_Autotransporter_VF"/>
</dbReference>
<feature type="region of interest" description="Disordered" evidence="5">
    <location>
        <begin position="1745"/>
        <end position="1767"/>
    </location>
</feature>
<accession>A0A484V9H7</accession>
<feature type="region of interest" description="Disordered" evidence="5">
    <location>
        <begin position="3479"/>
        <end position="3505"/>
    </location>
</feature>
<evidence type="ECO:0000256" key="2">
    <source>
        <dbReference type="ARBA" id="ARBA00022525"/>
    </source>
</evidence>
<dbReference type="Gene3D" id="2.160.20.10">
    <property type="entry name" value="Single-stranded right-handed beta-helix, Pectin lyase-like"/>
    <property type="match status" value="1"/>
</dbReference>
<dbReference type="InterPro" id="IPR012334">
    <property type="entry name" value="Pectin_lyas_fold"/>
</dbReference>
<evidence type="ECO:0000256" key="4">
    <source>
        <dbReference type="SAM" id="Coils"/>
    </source>
</evidence>
<feature type="domain" description="Filamentous haemagglutinin FhaB/tRNA nuclease CdiA-like TPS" evidence="6">
    <location>
        <begin position="125"/>
        <end position="243"/>
    </location>
</feature>
<dbReference type="GO" id="GO:0005576">
    <property type="term" value="C:extracellular region"/>
    <property type="evidence" value="ECO:0007669"/>
    <property type="project" value="UniProtKB-SubCell"/>
</dbReference>